<keyword evidence="3" id="KW-1185">Reference proteome</keyword>
<dbReference type="RefSeq" id="WP_342676646.1">
    <property type="nucleotide sequence ID" value="NZ_JBCGCU010000003.1"/>
</dbReference>
<accession>A0ABU9MTN0</accession>
<evidence type="ECO:0000313" key="2">
    <source>
        <dbReference type="EMBL" id="MEM0514664.1"/>
    </source>
</evidence>
<evidence type="ECO:0000256" key="1">
    <source>
        <dbReference type="SAM" id="MobiDB-lite"/>
    </source>
</evidence>
<evidence type="ECO:0000313" key="3">
    <source>
        <dbReference type="Proteomes" id="UP001447008"/>
    </source>
</evidence>
<feature type="compositionally biased region" description="Basic and acidic residues" evidence="1">
    <location>
        <begin position="27"/>
        <end position="42"/>
    </location>
</feature>
<reference evidence="2 3" key="1">
    <citation type="submission" date="2024-03" db="EMBL/GenBank/DDBJ databases">
        <title>Pseudoalteromonas qingdaonensis sp. nov., isolated from the intestines of marine benthic organisms.</title>
        <authorList>
            <person name="Lin X."/>
            <person name="Fang S."/>
            <person name="Hu X."/>
        </authorList>
    </citation>
    <scope>NUCLEOTIDE SEQUENCE [LARGE SCALE GENOMIC DNA]</scope>
    <source>
        <strain evidence="2 3">YIC-827</strain>
    </source>
</reference>
<feature type="region of interest" description="Disordered" evidence="1">
    <location>
        <begin position="1"/>
        <end position="42"/>
    </location>
</feature>
<gene>
    <name evidence="2" type="ORF">WCN91_04310</name>
</gene>
<name>A0ABU9MTN0_9GAMM</name>
<dbReference type="EMBL" id="JBCGCU010000003">
    <property type="protein sequence ID" value="MEM0514664.1"/>
    <property type="molecule type" value="Genomic_DNA"/>
</dbReference>
<protein>
    <submittedName>
        <fullName evidence="2">Uncharacterized protein</fullName>
    </submittedName>
</protein>
<organism evidence="2 3">
    <name type="scientific">Pseudoalteromonas qingdaonensis</name>
    <dbReference type="NCBI Taxonomy" id="3131913"/>
    <lineage>
        <taxon>Bacteria</taxon>
        <taxon>Pseudomonadati</taxon>
        <taxon>Pseudomonadota</taxon>
        <taxon>Gammaproteobacteria</taxon>
        <taxon>Alteromonadales</taxon>
        <taxon>Pseudoalteromonadaceae</taxon>
        <taxon>Pseudoalteromonas</taxon>
    </lineage>
</organism>
<proteinExistence type="predicted"/>
<comment type="caution">
    <text evidence="2">The sequence shown here is derived from an EMBL/GenBank/DDBJ whole genome shotgun (WGS) entry which is preliminary data.</text>
</comment>
<sequence length="42" mass="4695">MAGKATTQIPPPVLFEDEFHHPIPKVEAPKSTKDEKDFSAYP</sequence>
<dbReference type="Proteomes" id="UP001447008">
    <property type="component" value="Unassembled WGS sequence"/>
</dbReference>